<dbReference type="RefSeq" id="WP_330958336.1">
    <property type="nucleotide sequence ID" value="NZ_JAZGJQ010000005.1"/>
</dbReference>
<dbReference type="InterPro" id="IPR027417">
    <property type="entry name" value="P-loop_NTPase"/>
</dbReference>
<feature type="compositionally biased region" description="Basic and acidic residues" evidence="9">
    <location>
        <begin position="93"/>
        <end position="104"/>
    </location>
</feature>
<dbReference type="InterPro" id="IPR020591">
    <property type="entry name" value="Chromosome_initiator_DnaA-like"/>
</dbReference>
<evidence type="ECO:0000256" key="6">
    <source>
        <dbReference type="ARBA" id="ARBA00023125"/>
    </source>
</evidence>
<reference evidence="12 13" key="1">
    <citation type="submission" date="2024-01" db="EMBL/GenBank/DDBJ databases">
        <title>Description of Olsenella sp. nov., isolated from pig feces.</title>
        <authorList>
            <person name="Chang Y.-H."/>
        </authorList>
    </citation>
    <scope>NUCLEOTIDE SEQUENCE [LARGE SCALE GENOMIC DNA]</scope>
    <source>
        <strain evidence="12 13">YH-ols2223</strain>
    </source>
</reference>
<comment type="function">
    <text evidence="7">Plays an essential role in the initiation and regulation of chromosomal replication. ATP-DnaA binds to the origin of replication (oriC) to initiate formation of the DNA replication initiation complex once per cell cycle. Binds the DnaA box (a 9 base pair repeat at the origin) and separates the double-stranded (ds)DNA. Forms a right-handed helical filament on oriC DNA; dsDNA binds to the exterior of the filament while single-stranded (ss)DNA is stabiized in the filament's interior. The ATP-DnaA-oriC complex binds and stabilizes one strand of the AT-rich DNA unwinding element (DUE), permitting loading of DNA polymerase. After initiation quickly degrades to an ADP-DnaA complex that is not apt for DNA replication. Binds acidic phospholipids.</text>
</comment>
<dbReference type="Gene3D" id="3.40.50.300">
    <property type="entry name" value="P-loop containing nucleotide triphosphate hydrolases"/>
    <property type="match status" value="1"/>
</dbReference>
<dbReference type="PRINTS" id="PR00051">
    <property type="entry name" value="DNAA"/>
</dbReference>
<comment type="similarity">
    <text evidence="8">Belongs to the DnaA family.</text>
</comment>
<evidence type="ECO:0000259" key="10">
    <source>
        <dbReference type="SMART" id="SM00382"/>
    </source>
</evidence>
<dbReference type="PANTHER" id="PTHR30050:SF2">
    <property type="entry name" value="CHROMOSOMAL REPLICATION INITIATOR PROTEIN DNAA"/>
    <property type="match status" value="1"/>
</dbReference>
<keyword evidence="5" id="KW-0446">Lipid-binding</keyword>
<dbReference type="InterPro" id="IPR013159">
    <property type="entry name" value="DnaA_C"/>
</dbReference>
<evidence type="ECO:0000313" key="12">
    <source>
        <dbReference type="EMBL" id="MEE6147568.1"/>
    </source>
</evidence>
<dbReference type="Gene3D" id="1.10.1750.10">
    <property type="match status" value="1"/>
</dbReference>
<feature type="region of interest" description="Disordered" evidence="9">
    <location>
        <begin position="93"/>
        <end position="167"/>
    </location>
</feature>
<keyword evidence="2 7" id="KW-0235">DNA replication</keyword>
<feature type="domain" description="AAA+ ATPase" evidence="10">
    <location>
        <begin position="213"/>
        <end position="355"/>
    </location>
</feature>
<evidence type="ECO:0000313" key="13">
    <source>
        <dbReference type="Proteomes" id="UP001332931"/>
    </source>
</evidence>
<evidence type="ECO:0000256" key="3">
    <source>
        <dbReference type="ARBA" id="ARBA00022741"/>
    </source>
</evidence>
<feature type="compositionally biased region" description="Low complexity" evidence="9">
    <location>
        <begin position="137"/>
        <end position="164"/>
    </location>
</feature>
<dbReference type="SUPFAM" id="SSF48295">
    <property type="entry name" value="TrpR-like"/>
    <property type="match status" value="1"/>
</dbReference>
<dbReference type="InterPro" id="IPR018312">
    <property type="entry name" value="Chromosome_initiator_DnaA_CS"/>
</dbReference>
<dbReference type="Pfam" id="PF00308">
    <property type="entry name" value="Bac_DnaA"/>
    <property type="match status" value="1"/>
</dbReference>
<keyword evidence="1" id="KW-0963">Cytoplasm</keyword>
<evidence type="ECO:0000256" key="7">
    <source>
        <dbReference type="RuleBase" id="RU000577"/>
    </source>
</evidence>
<evidence type="ECO:0000256" key="5">
    <source>
        <dbReference type="ARBA" id="ARBA00023121"/>
    </source>
</evidence>
<dbReference type="SMART" id="SM00760">
    <property type="entry name" value="Bac_DnaA_C"/>
    <property type="match status" value="1"/>
</dbReference>
<name>A0ABU7RAL4_9ACTN</name>
<sequence length="539" mass="58689">MDPTNESDAEALWEDVLDLLAEKNLPPATLAMLQSCSATSLDDEALHISTSSRFVQRTVAKFAPEVEACVEQVAFMRLSLAVEIGQEREHRPLATHSELSRAEVDSWNSATRHDPAARVASAPAQQAGAPQPPAGPAAPVATSPAPGSAATPTSSSPAGAPSATGEGRVAANPLVEQITEADSKLTFDRFVEGPQNKFALDAAKQVANGQNMNYNPLFIYGKSGLGKTHLLRAIQNYIAVNDPSRTCVYRVATDFIDDYSKAMKNARAGAAEALAENYHNIDVLIIDDIQGMSTAGGTIGFFFDTFNYLVGHGKQIVMAADRTPSELGVGGTSRFDERVTSRLDSGFTIGIQVPDYELKLELIDTFYERMREDSRREGVPGLDADIAPDMRKLMAERAGTNIRVIEGFVQSCLMLAYQHQSQGGSLNREDVVQLASQKWPSGQKIVTVEQIQKAVEKDYDISHADLVGGKRNKELMEPRHVAIWLTRELTDNTLADIGKRFGNRTHATIKHSIGVIDELSKSDRLLADRIARIRESITE</sequence>
<dbReference type="PANTHER" id="PTHR30050">
    <property type="entry name" value="CHROMOSOMAL REPLICATION INITIATOR PROTEIN DNAA"/>
    <property type="match status" value="1"/>
</dbReference>
<keyword evidence="4 7" id="KW-0067">ATP-binding</keyword>
<dbReference type="CDD" id="cd00009">
    <property type="entry name" value="AAA"/>
    <property type="match status" value="1"/>
</dbReference>
<accession>A0ABU7RAL4</accession>
<evidence type="ECO:0000256" key="9">
    <source>
        <dbReference type="SAM" id="MobiDB-lite"/>
    </source>
</evidence>
<evidence type="ECO:0000256" key="4">
    <source>
        <dbReference type="ARBA" id="ARBA00022840"/>
    </source>
</evidence>
<protein>
    <recommendedName>
        <fullName evidence="7">Chromosomal replication initiator protein DnaA</fullName>
    </recommendedName>
</protein>
<proteinExistence type="inferred from homology"/>
<keyword evidence="13" id="KW-1185">Reference proteome</keyword>
<keyword evidence="6 7" id="KW-0238">DNA-binding</keyword>
<dbReference type="PROSITE" id="PS01008">
    <property type="entry name" value="DNAA"/>
    <property type="match status" value="1"/>
</dbReference>
<organism evidence="12 13">
    <name type="scientific">Olsenella absiana</name>
    <dbReference type="NCBI Taxonomy" id="3115222"/>
    <lineage>
        <taxon>Bacteria</taxon>
        <taxon>Bacillati</taxon>
        <taxon>Actinomycetota</taxon>
        <taxon>Coriobacteriia</taxon>
        <taxon>Coriobacteriales</taxon>
        <taxon>Atopobiaceae</taxon>
        <taxon>Olsenella</taxon>
    </lineage>
</organism>
<evidence type="ECO:0000256" key="1">
    <source>
        <dbReference type="ARBA" id="ARBA00022490"/>
    </source>
</evidence>
<dbReference type="Proteomes" id="UP001332931">
    <property type="component" value="Unassembled WGS sequence"/>
</dbReference>
<keyword evidence="3 7" id="KW-0547">Nucleotide-binding</keyword>
<evidence type="ECO:0000259" key="11">
    <source>
        <dbReference type="SMART" id="SM00760"/>
    </source>
</evidence>
<feature type="domain" description="Chromosomal replication initiator DnaA C-terminal" evidence="11">
    <location>
        <begin position="447"/>
        <end position="516"/>
    </location>
</feature>
<gene>
    <name evidence="12" type="ORF">VXJ25_06170</name>
</gene>
<evidence type="ECO:0000256" key="2">
    <source>
        <dbReference type="ARBA" id="ARBA00022705"/>
    </source>
</evidence>
<dbReference type="InterPro" id="IPR010921">
    <property type="entry name" value="Trp_repressor/repl_initiator"/>
</dbReference>
<comment type="caution">
    <text evidence="12">The sequence shown here is derived from an EMBL/GenBank/DDBJ whole genome shotgun (WGS) entry which is preliminary data.</text>
</comment>
<dbReference type="CDD" id="cd06571">
    <property type="entry name" value="Bac_DnaA_C"/>
    <property type="match status" value="1"/>
</dbReference>
<dbReference type="InterPro" id="IPR013317">
    <property type="entry name" value="DnaA_dom"/>
</dbReference>
<dbReference type="SMART" id="SM00382">
    <property type="entry name" value="AAA"/>
    <property type="match status" value="1"/>
</dbReference>
<dbReference type="InterPro" id="IPR003593">
    <property type="entry name" value="AAA+_ATPase"/>
</dbReference>
<dbReference type="Pfam" id="PF08299">
    <property type="entry name" value="Bac_DnaA_C"/>
    <property type="match status" value="1"/>
</dbReference>
<feature type="compositionally biased region" description="Low complexity" evidence="9">
    <location>
        <begin position="117"/>
        <end position="129"/>
    </location>
</feature>
<dbReference type="EMBL" id="JAZGJQ010000005">
    <property type="protein sequence ID" value="MEE6147568.1"/>
    <property type="molecule type" value="Genomic_DNA"/>
</dbReference>
<dbReference type="SUPFAM" id="SSF52540">
    <property type="entry name" value="P-loop containing nucleoside triphosphate hydrolases"/>
    <property type="match status" value="1"/>
</dbReference>
<evidence type="ECO:0000256" key="8">
    <source>
        <dbReference type="RuleBase" id="RU004227"/>
    </source>
</evidence>